<organism evidence="1 2">
    <name type="scientific">Amycolatopsis tolypomycina</name>
    <dbReference type="NCBI Taxonomy" id="208445"/>
    <lineage>
        <taxon>Bacteria</taxon>
        <taxon>Bacillati</taxon>
        <taxon>Actinomycetota</taxon>
        <taxon>Actinomycetes</taxon>
        <taxon>Pseudonocardiales</taxon>
        <taxon>Pseudonocardiaceae</taxon>
        <taxon>Amycolatopsis</taxon>
    </lineage>
</organism>
<reference evidence="2" key="1">
    <citation type="submission" date="2016-10" db="EMBL/GenBank/DDBJ databases">
        <authorList>
            <person name="Varghese N."/>
            <person name="Submissions S."/>
        </authorList>
    </citation>
    <scope>NUCLEOTIDE SEQUENCE [LARGE SCALE GENOMIC DNA]</scope>
    <source>
        <strain evidence="2">DSM 44544</strain>
    </source>
</reference>
<sequence>MAHETPPPDRGGGTILGVILHICGAAEWAEVGEGGEYRPSSLGEVGFIHCSDFGTAHLPADLLFRGRTDLVLLEIDPAKVGAPVRWEDGEPPHPAGIWFPHVYGPIPRAAVVGVHEFRESEGGGFRLPDSLARR</sequence>
<dbReference type="PANTHER" id="PTHR34129:SF1">
    <property type="entry name" value="DUF952 DOMAIN-CONTAINING PROTEIN"/>
    <property type="match status" value="1"/>
</dbReference>
<gene>
    <name evidence="1" type="ORF">SAMN04489727_1609</name>
</gene>
<protein>
    <submittedName>
        <fullName evidence="1">Uncharacterized conserved protein, DUF952 family</fullName>
    </submittedName>
</protein>
<name>A0A1H4J7M1_9PSEU</name>
<dbReference type="Proteomes" id="UP000199622">
    <property type="component" value="Unassembled WGS sequence"/>
</dbReference>
<keyword evidence="2" id="KW-1185">Reference proteome</keyword>
<accession>A0A1H4J7M1</accession>
<dbReference type="STRING" id="208445.SAMN04489727_1609"/>
<dbReference type="InterPro" id="IPR009297">
    <property type="entry name" value="DUF952"/>
</dbReference>
<dbReference type="Gene3D" id="3.20.170.20">
    <property type="entry name" value="Protein of unknown function DUF952"/>
    <property type="match status" value="1"/>
</dbReference>
<dbReference type="PANTHER" id="PTHR34129">
    <property type="entry name" value="BLR1139 PROTEIN"/>
    <property type="match status" value="1"/>
</dbReference>
<dbReference type="Pfam" id="PF06108">
    <property type="entry name" value="DUF952"/>
    <property type="match status" value="1"/>
</dbReference>
<dbReference type="EMBL" id="FNSO01000003">
    <property type="protein sequence ID" value="SEB42243.1"/>
    <property type="molecule type" value="Genomic_DNA"/>
</dbReference>
<dbReference type="AlphaFoldDB" id="A0A1H4J7M1"/>
<evidence type="ECO:0000313" key="2">
    <source>
        <dbReference type="Proteomes" id="UP000199622"/>
    </source>
</evidence>
<dbReference type="SUPFAM" id="SSF56399">
    <property type="entry name" value="ADP-ribosylation"/>
    <property type="match status" value="1"/>
</dbReference>
<proteinExistence type="predicted"/>
<evidence type="ECO:0000313" key="1">
    <source>
        <dbReference type="EMBL" id="SEB42243.1"/>
    </source>
</evidence>